<reference evidence="3 4" key="1">
    <citation type="submission" date="2012-01" db="EMBL/GenBank/DDBJ databases">
        <title>The Genome Sequence of Odoribacter laneus YIT 12061.</title>
        <authorList>
            <consortium name="The Broad Institute Genome Sequencing Platform"/>
            <person name="Earl A."/>
            <person name="Ward D."/>
            <person name="Feldgarden M."/>
            <person name="Gevers D."/>
            <person name="Morotomi M."/>
            <person name="Young S.K."/>
            <person name="Zeng Q."/>
            <person name="Gargeya S."/>
            <person name="Fitzgerald M."/>
            <person name="Haas B."/>
            <person name="Abouelleil A."/>
            <person name="Alvarado L."/>
            <person name="Arachchi H.M."/>
            <person name="Berlin A."/>
            <person name="Chapman S.B."/>
            <person name="Gearin G."/>
            <person name="Goldberg J."/>
            <person name="Griggs A."/>
            <person name="Gujja S."/>
            <person name="Hansen M."/>
            <person name="Heiman D."/>
            <person name="Howarth C."/>
            <person name="Larimer J."/>
            <person name="Lui A."/>
            <person name="MacDonald P.J.P."/>
            <person name="McCowen C."/>
            <person name="Montmayeur A."/>
            <person name="Murphy C."/>
            <person name="Neiman D."/>
            <person name="Pearson M."/>
            <person name="Priest M."/>
            <person name="Roberts A."/>
            <person name="Saif S."/>
            <person name="Shea T."/>
            <person name="Sisk P."/>
            <person name="Stolte C."/>
            <person name="Sykes S."/>
            <person name="Wortman J."/>
            <person name="Nusbaum C."/>
            <person name="Birren B."/>
        </authorList>
    </citation>
    <scope>NUCLEOTIDE SEQUENCE [LARGE SCALE GENOMIC DNA]</scope>
    <source>
        <strain evidence="3 4">YIT 12061</strain>
    </source>
</reference>
<dbReference type="Gene3D" id="2.160.10.10">
    <property type="entry name" value="Hexapeptide repeat proteins"/>
    <property type="match status" value="1"/>
</dbReference>
<dbReference type="GeneID" id="98068969"/>
<dbReference type="Pfam" id="PF20683">
    <property type="entry name" value="DUF6819"/>
    <property type="match status" value="1"/>
</dbReference>
<comment type="caution">
    <text evidence="3">The sequence shown here is derived from an EMBL/GenBank/DDBJ whole genome shotgun (WGS) entry which is preliminary data.</text>
</comment>
<dbReference type="SUPFAM" id="SSF51161">
    <property type="entry name" value="Trimeric LpxA-like enzymes"/>
    <property type="match status" value="1"/>
</dbReference>
<dbReference type="STRING" id="742817.HMPREF9449_01396"/>
<protein>
    <recommendedName>
        <fullName evidence="5">DUF4954 domain-containing protein</fullName>
    </recommendedName>
</protein>
<organism evidence="3 4">
    <name type="scientific">Odoribacter laneus YIT 12061</name>
    <dbReference type="NCBI Taxonomy" id="742817"/>
    <lineage>
        <taxon>Bacteria</taxon>
        <taxon>Pseudomonadati</taxon>
        <taxon>Bacteroidota</taxon>
        <taxon>Bacteroidia</taxon>
        <taxon>Bacteroidales</taxon>
        <taxon>Odoribacteraceae</taxon>
        <taxon>Odoribacter</taxon>
    </lineage>
</organism>
<dbReference type="EMBL" id="ADMC01000022">
    <property type="protein sequence ID" value="EHP47543.1"/>
    <property type="molecule type" value="Genomic_DNA"/>
</dbReference>
<dbReference type="InterPro" id="IPR032533">
    <property type="entry name" value="DUF4954"/>
</dbReference>
<dbReference type="HOGENOM" id="CLU_414325_0_0_10"/>
<sequence>MKKTDLYRNLSPKEILALQQQYCTSDDWNRIKVAEDFTPEHICHVRFSGDIYLGKFQDSFTLAGGLVKHSGLFHVTLHNCCVGNNVLIENIQNYIANYEIGDNSFIQNVNLIVTEGKSSFGNGVLVSVLNETGGREVPIFNDLSAHLAYIVALYRHYPILTEKLVQFIDRYVETHSSEKGRIGKNVSIVSAGSIRNVMIGDHCTIDGTSRLKNGSINSNVLAPIYVGYNVVAEDFIISSGSRITDGVTLMRCFIGQACHFSHLFSAHDSLFFSNCQGENGEACAVFAGPYTVTMHKSSLLIAGMFSFLNAGSGSNQSNHLYKLGPIHQGIVERGSKTTSDSYILWPAKIGAFSLIMGRHVNHPDTSDLPFSYLIEKNNQTYLVPGVNLRSVGTIRDALKWPKRDKRTDPHQLDCINFNLLSPYSIQKMLTGMEVLNSLRQVSGETSEEYAYQSARIKNSSLEKGLVLYAKAVNKFLGNSLIKRLEKISFTADSEIRARLQPNSEKGLGEWIDLAGLIAPQKEIENLIRQIETGEITSVEQINKTFDTLHQQYYELEWNWAWQIICKWYDVSLDTITSSDIIRIVNIWKEAVISLDEMLYADAHKEFSLTAQTGFGIDGNSRQKQKDFEQVRGGFENNPFVENVRRHISDKRALGDELIARMEKVKISSFIPISDRERIDI</sequence>
<keyword evidence="4" id="KW-1185">Reference proteome</keyword>
<dbReference type="Pfam" id="PF16314">
    <property type="entry name" value="DUF4954"/>
    <property type="match status" value="1"/>
</dbReference>
<accession>H1DGL0</accession>
<evidence type="ECO:0000313" key="3">
    <source>
        <dbReference type="EMBL" id="EHP47543.1"/>
    </source>
</evidence>
<gene>
    <name evidence="3" type="ORF">HMPREF9449_01396</name>
</gene>
<dbReference type="PATRIC" id="fig|742817.3.peg.1480"/>
<dbReference type="Proteomes" id="UP000004892">
    <property type="component" value="Unassembled WGS sequence"/>
</dbReference>
<proteinExistence type="predicted"/>
<name>H1DGL0_9BACT</name>
<dbReference type="AlphaFoldDB" id="H1DGL0"/>
<evidence type="ECO:0008006" key="5">
    <source>
        <dbReference type="Google" id="ProtNLM"/>
    </source>
</evidence>
<evidence type="ECO:0000259" key="2">
    <source>
        <dbReference type="Pfam" id="PF20683"/>
    </source>
</evidence>
<dbReference type="InterPro" id="IPR011004">
    <property type="entry name" value="Trimer_LpxA-like_sf"/>
</dbReference>
<dbReference type="eggNOG" id="COG0448">
    <property type="taxonomic scope" value="Bacteria"/>
</dbReference>
<evidence type="ECO:0000259" key="1">
    <source>
        <dbReference type="Pfam" id="PF16314"/>
    </source>
</evidence>
<feature type="domain" description="DUF6819" evidence="2">
    <location>
        <begin position="492"/>
        <end position="661"/>
    </location>
</feature>
<dbReference type="InterPro" id="IPR049208">
    <property type="entry name" value="DUF6819"/>
</dbReference>
<dbReference type="RefSeq" id="WP_009136544.1">
    <property type="nucleotide sequence ID" value="NZ_JH594596.1"/>
</dbReference>
<evidence type="ECO:0000313" key="4">
    <source>
        <dbReference type="Proteomes" id="UP000004892"/>
    </source>
</evidence>
<feature type="domain" description="DUF4954" evidence="1">
    <location>
        <begin position="7"/>
        <end position="438"/>
    </location>
</feature>